<dbReference type="InterPro" id="IPR015414">
    <property type="entry name" value="TMEM64"/>
</dbReference>
<keyword evidence="5 6" id="KW-0472">Membrane</keyword>
<dbReference type="AlphaFoldDB" id="A0A078ALH6"/>
<feature type="transmembrane region" description="Helical" evidence="6">
    <location>
        <begin position="281"/>
        <end position="303"/>
    </location>
</feature>
<keyword evidence="9" id="KW-1185">Reference proteome</keyword>
<evidence type="ECO:0000256" key="1">
    <source>
        <dbReference type="ARBA" id="ARBA00004651"/>
    </source>
</evidence>
<feature type="transmembrane region" description="Helical" evidence="6">
    <location>
        <begin position="156"/>
        <end position="185"/>
    </location>
</feature>
<dbReference type="InParanoid" id="A0A078ALH6"/>
<evidence type="ECO:0000256" key="2">
    <source>
        <dbReference type="ARBA" id="ARBA00022475"/>
    </source>
</evidence>
<evidence type="ECO:0000256" key="3">
    <source>
        <dbReference type="ARBA" id="ARBA00022692"/>
    </source>
</evidence>
<dbReference type="EMBL" id="CCKQ01010728">
    <property type="protein sequence ID" value="CDW82257.1"/>
    <property type="molecule type" value="Genomic_DNA"/>
</dbReference>
<feature type="transmembrane region" description="Helical" evidence="6">
    <location>
        <begin position="111"/>
        <end position="136"/>
    </location>
</feature>
<comment type="subcellular location">
    <subcellularLocation>
        <location evidence="1">Cell membrane</location>
        <topology evidence="1">Multi-pass membrane protein</topology>
    </subcellularLocation>
</comment>
<protein>
    <recommendedName>
        <fullName evidence="7">VTT domain-containing protein</fullName>
    </recommendedName>
</protein>
<proteinExistence type="predicted"/>
<dbReference type="PANTHER" id="PTHR12677">
    <property type="entry name" value="GOLGI APPARATUS MEMBRANE PROTEIN TVP38-RELATED"/>
    <property type="match status" value="1"/>
</dbReference>
<dbReference type="InterPro" id="IPR032816">
    <property type="entry name" value="VTT_dom"/>
</dbReference>
<feature type="domain" description="VTT" evidence="7">
    <location>
        <begin position="137"/>
        <end position="262"/>
    </location>
</feature>
<dbReference type="Pfam" id="PF09335">
    <property type="entry name" value="VTT_dom"/>
    <property type="match status" value="1"/>
</dbReference>
<keyword evidence="2" id="KW-1003">Cell membrane</keyword>
<keyword evidence="3 6" id="KW-0812">Transmembrane</keyword>
<evidence type="ECO:0000313" key="8">
    <source>
        <dbReference type="EMBL" id="CDW82257.1"/>
    </source>
</evidence>
<dbReference type="Proteomes" id="UP000039865">
    <property type="component" value="Unassembled WGS sequence"/>
</dbReference>
<evidence type="ECO:0000313" key="9">
    <source>
        <dbReference type="Proteomes" id="UP000039865"/>
    </source>
</evidence>
<evidence type="ECO:0000256" key="5">
    <source>
        <dbReference type="ARBA" id="ARBA00023136"/>
    </source>
</evidence>
<sequence length="346" mass="39397">MYASHQENPFKGLSLNRNGTKGGMQDMEQGDAFSQHKQFPIHSFDAVQFRLGRKNTLTSRIEEIKKSPAFNGCNYTSVLVLIGIILILIAILVTFYVYWDDIILMIEPFFFWFEIHFYQGISLYVIIFVAMTIFFLPTTFLNLGGALIFTKFKGPTVGFLLTVFLIILSSVVGGVIGFVIGRFFIRNWIRKHLTRRIKLFRAIDLGLKNNGFKMVLLMRMTPIMPHNLFPYIMSVTSLRIKDFVTGSIVGMFPNTCIYVYIGMQLDSVADIIDGNYGLGPWQPVLITVGIVMVVVLTSLMITFSKEELNKLIQTDNQVPFSGMNSMSMSLVHHFNDSPEQYKVNKQ</sequence>
<dbReference type="PANTHER" id="PTHR12677:SF59">
    <property type="entry name" value="GOLGI APPARATUS MEMBRANE PROTEIN TVP38-RELATED"/>
    <property type="match status" value="1"/>
</dbReference>
<gene>
    <name evidence="8" type="primary">Contig17181.g18303</name>
    <name evidence="8" type="ORF">STYLEM_11287</name>
</gene>
<feature type="transmembrane region" description="Helical" evidence="6">
    <location>
        <begin position="75"/>
        <end position="99"/>
    </location>
</feature>
<keyword evidence="4 6" id="KW-1133">Transmembrane helix</keyword>
<evidence type="ECO:0000256" key="6">
    <source>
        <dbReference type="SAM" id="Phobius"/>
    </source>
</evidence>
<evidence type="ECO:0000256" key="4">
    <source>
        <dbReference type="ARBA" id="ARBA00022989"/>
    </source>
</evidence>
<feature type="transmembrane region" description="Helical" evidence="6">
    <location>
        <begin position="243"/>
        <end position="261"/>
    </location>
</feature>
<reference evidence="8 9" key="1">
    <citation type="submission" date="2014-06" db="EMBL/GenBank/DDBJ databases">
        <authorList>
            <person name="Swart Estienne"/>
        </authorList>
    </citation>
    <scope>NUCLEOTIDE SEQUENCE [LARGE SCALE GENOMIC DNA]</scope>
    <source>
        <strain evidence="8 9">130c</strain>
    </source>
</reference>
<name>A0A078ALH6_STYLE</name>
<accession>A0A078ALH6</accession>
<dbReference type="OrthoDB" id="166803at2759"/>
<dbReference type="OMA" id="FEFAIAY"/>
<evidence type="ECO:0000259" key="7">
    <source>
        <dbReference type="Pfam" id="PF09335"/>
    </source>
</evidence>
<organism evidence="8 9">
    <name type="scientific">Stylonychia lemnae</name>
    <name type="common">Ciliate</name>
    <dbReference type="NCBI Taxonomy" id="5949"/>
    <lineage>
        <taxon>Eukaryota</taxon>
        <taxon>Sar</taxon>
        <taxon>Alveolata</taxon>
        <taxon>Ciliophora</taxon>
        <taxon>Intramacronucleata</taxon>
        <taxon>Spirotrichea</taxon>
        <taxon>Stichotrichia</taxon>
        <taxon>Sporadotrichida</taxon>
        <taxon>Oxytrichidae</taxon>
        <taxon>Stylonychinae</taxon>
        <taxon>Stylonychia</taxon>
    </lineage>
</organism>
<dbReference type="GO" id="GO:0005886">
    <property type="term" value="C:plasma membrane"/>
    <property type="evidence" value="ECO:0007669"/>
    <property type="project" value="UniProtKB-SubCell"/>
</dbReference>